<protein>
    <recommendedName>
        <fullName evidence="3">Dnd system-associated protein 4</fullName>
    </recommendedName>
</protein>
<name>A0A5M3TET3_LIMPL</name>
<comment type="caution">
    <text evidence="1">The sequence shown here is derived from an EMBL/GenBank/DDBJ whole genome shotgun (WGS) entry which is preliminary data.</text>
</comment>
<evidence type="ECO:0008006" key="3">
    <source>
        <dbReference type="Google" id="ProtNLM"/>
    </source>
</evidence>
<accession>A0A5M3TET3</accession>
<organism evidence="1 2">
    <name type="scientific">Limnospira platensis NIES-46</name>
    <dbReference type="NCBI Taxonomy" id="1236695"/>
    <lineage>
        <taxon>Bacteria</taxon>
        <taxon>Bacillati</taxon>
        <taxon>Cyanobacteriota</taxon>
        <taxon>Cyanophyceae</taxon>
        <taxon>Oscillatoriophycideae</taxon>
        <taxon>Oscillatoriales</taxon>
        <taxon>Sirenicapillariaceae</taxon>
        <taxon>Limnospira</taxon>
    </lineage>
</organism>
<dbReference type="EMBL" id="BIMW01000195">
    <property type="protein sequence ID" value="GCE96528.1"/>
    <property type="molecule type" value="Genomic_DNA"/>
</dbReference>
<dbReference type="GeneID" id="301685313"/>
<proteinExistence type="predicted"/>
<dbReference type="Proteomes" id="UP000326169">
    <property type="component" value="Unassembled WGS sequence"/>
</dbReference>
<keyword evidence="2" id="KW-1185">Reference proteome</keyword>
<gene>
    <name evidence="1" type="ORF">NIES46_46000</name>
</gene>
<evidence type="ECO:0000313" key="1">
    <source>
        <dbReference type="EMBL" id="GCE96528.1"/>
    </source>
</evidence>
<evidence type="ECO:0000313" key="2">
    <source>
        <dbReference type="Proteomes" id="UP000326169"/>
    </source>
</evidence>
<dbReference type="RefSeq" id="WP_006616424.1">
    <property type="nucleotide sequence ID" value="NZ_BIMW01000195.1"/>
</dbReference>
<dbReference type="NCBIfam" id="TIGR04062">
    <property type="entry name" value="dnd_assoc_4"/>
    <property type="match status" value="1"/>
</dbReference>
<sequence>MAINRVRVAKDKADLVRDLTESENKSGPFQTYADVIVFAASVGIRHQKRVPIEAVSQRDPAPISLEIFISRGYDWVIKLIAIAHTKDSKTISPFDPELEAERVKIFEEFANGGLEILREEFRGAVDYGDRLLLLLMSERDRFKKPESEFDLSQFLG</sequence>
<dbReference type="InterPro" id="IPR023983">
    <property type="entry name" value="DNA_S_mod_dnd_assoc_4"/>
</dbReference>
<reference evidence="1 2" key="1">
    <citation type="journal article" date="2019" name="J Genomics">
        <title>The Draft Genome of a Hydrogen-producing Cyanobacterium, Arthrospira platensis NIES-46.</title>
        <authorList>
            <person name="Suzuki S."/>
            <person name="Yamaguchi H."/>
            <person name="Kawachi M."/>
        </authorList>
    </citation>
    <scope>NUCLEOTIDE SEQUENCE [LARGE SCALE GENOMIC DNA]</scope>
    <source>
        <strain evidence="1 2">NIES-46</strain>
    </source>
</reference>